<dbReference type="RefSeq" id="WP_095043915.1">
    <property type="nucleotide sequence ID" value="NZ_LN890655.1"/>
</dbReference>
<feature type="compositionally biased region" description="Low complexity" evidence="14">
    <location>
        <begin position="803"/>
        <end position="814"/>
    </location>
</feature>
<dbReference type="EMBL" id="LN890655">
    <property type="protein sequence ID" value="CUS04600.2"/>
    <property type="molecule type" value="Genomic_DNA"/>
</dbReference>
<dbReference type="InterPro" id="IPR050515">
    <property type="entry name" value="Beta-lactam/transpept"/>
</dbReference>
<evidence type="ECO:0000256" key="13">
    <source>
        <dbReference type="ARBA" id="ARBA00023316"/>
    </source>
</evidence>
<keyword evidence="13" id="KW-0961">Cell wall biogenesis/degradation</keyword>
<dbReference type="InterPro" id="IPR012338">
    <property type="entry name" value="Beta-lactam/transpept-like"/>
</dbReference>
<gene>
    <name evidence="17" type="ORF">CFX0092_A2722</name>
</gene>
<dbReference type="GO" id="GO:0005886">
    <property type="term" value="C:plasma membrane"/>
    <property type="evidence" value="ECO:0007669"/>
    <property type="project" value="UniProtKB-SubCell"/>
</dbReference>
<dbReference type="PANTHER" id="PTHR30627">
    <property type="entry name" value="PEPTIDOGLYCAN D,D-TRANSPEPTIDASE"/>
    <property type="match status" value="1"/>
</dbReference>
<dbReference type="GO" id="GO:0071972">
    <property type="term" value="F:peptidoglycan L,D-transpeptidase activity"/>
    <property type="evidence" value="ECO:0007669"/>
    <property type="project" value="TreeGrafter"/>
</dbReference>
<name>A0A160T6Z0_9CHLR</name>
<keyword evidence="10" id="KW-0573">Peptidoglycan synthesis</keyword>
<evidence type="ECO:0000256" key="12">
    <source>
        <dbReference type="ARBA" id="ARBA00023136"/>
    </source>
</evidence>
<evidence type="ECO:0000313" key="17">
    <source>
        <dbReference type="EMBL" id="CUS04600.2"/>
    </source>
</evidence>
<evidence type="ECO:0000256" key="1">
    <source>
        <dbReference type="ARBA" id="ARBA00004167"/>
    </source>
</evidence>
<dbReference type="GO" id="GO:0008360">
    <property type="term" value="P:regulation of cell shape"/>
    <property type="evidence" value="ECO:0007669"/>
    <property type="project" value="UniProtKB-KW"/>
</dbReference>
<reference evidence="17" key="1">
    <citation type="submission" date="2016-01" db="EMBL/GenBank/DDBJ databases">
        <authorList>
            <person name="Mcilroy J.S."/>
            <person name="Karst M S."/>
            <person name="Albertsen M."/>
        </authorList>
    </citation>
    <scope>NUCLEOTIDE SEQUENCE</scope>
    <source>
        <strain evidence="17">Cfx-K</strain>
    </source>
</reference>
<dbReference type="GO" id="GO:0008658">
    <property type="term" value="F:penicillin binding"/>
    <property type="evidence" value="ECO:0007669"/>
    <property type="project" value="InterPro"/>
</dbReference>
<dbReference type="Gene3D" id="3.40.710.10">
    <property type="entry name" value="DD-peptidase/beta-lactamase superfamily"/>
    <property type="match status" value="1"/>
</dbReference>
<dbReference type="GO" id="GO:0006508">
    <property type="term" value="P:proteolysis"/>
    <property type="evidence" value="ECO:0007669"/>
    <property type="project" value="UniProtKB-KW"/>
</dbReference>
<evidence type="ECO:0000256" key="10">
    <source>
        <dbReference type="ARBA" id="ARBA00022984"/>
    </source>
</evidence>
<dbReference type="GO" id="GO:0009002">
    <property type="term" value="F:serine-type D-Ala-D-Ala carboxypeptidase activity"/>
    <property type="evidence" value="ECO:0007669"/>
    <property type="project" value="InterPro"/>
</dbReference>
<keyword evidence="5" id="KW-0997">Cell inner membrane</keyword>
<evidence type="ECO:0000256" key="3">
    <source>
        <dbReference type="ARBA" id="ARBA00007171"/>
    </source>
</evidence>
<keyword evidence="12" id="KW-0472">Membrane</keyword>
<keyword evidence="6" id="KW-0645">Protease</keyword>
<dbReference type="InterPro" id="IPR001460">
    <property type="entry name" value="PCN-bd_Tpept"/>
</dbReference>
<feature type="domain" description="Penicillin-binding protein transpeptidase" evidence="15">
    <location>
        <begin position="344"/>
        <end position="753"/>
    </location>
</feature>
<comment type="similarity">
    <text evidence="3">Belongs to the transpeptidase family.</text>
</comment>
<keyword evidence="11" id="KW-1133">Transmembrane helix</keyword>
<evidence type="ECO:0000256" key="5">
    <source>
        <dbReference type="ARBA" id="ARBA00022519"/>
    </source>
</evidence>
<dbReference type="Pfam" id="PF03717">
    <property type="entry name" value="PBP_dimer"/>
    <property type="match status" value="1"/>
</dbReference>
<dbReference type="Proteomes" id="UP000215027">
    <property type="component" value="Chromosome I"/>
</dbReference>
<evidence type="ECO:0000256" key="6">
    <source>
        <dbReference type="ARBA" id="ARBA00022670"/>
    </source>
</evidence>
<evidence type="ECO:0000256" key="11">
    <source>
        <dbReference type="ARBA" id="ARBA00022989"/>
    </source>
</evidence>
<dbReference type="GO" id="GO:0009252">
    <property type="term" value="P:peptidoglycan biosynthetic process"/>
    <property type="evidence" value="ECO:0007669"/>
    <property type="project" value="UniProtKB-KW"/>
</dbReference>
<dbReference type="Gene3D" id="3.90.1310.10">
    <property type="entry name" value="Penicillin-binding protein 2a (Domain 2)"/>
    <property type="match status" value="1"/>
</dbReference>
<keyword evidence="8" id="KW-0378">Hydrolase</keyword>
<evidence type="ECO:0000313" key="18">
    <source>
        <dbReference type="Proteomes" id="UP000215027"/>
    </source>
</evidence>
<comment type="subcellular location">
    <subcellularLocation>
        <location evidence="2">Cell membrane</location>
    </subcellularLocation>
    <subcellularLocation>
        <location evidence="1">Membrane</location>
        <topology evidence="1">Single-pass membrane protein</topology>
    </subcellularLocation>
</comment>
<keyword evidence="7" id="KW-0812">Transmembrane</keyword>
<dbReference type="InterPro" id="IPR017790">
    <property type="entry name" value="Penicillin-binding_protein_2"/>
</dbReference>
<dbReference type="AlphaFoldDB" id="A0A160T6Z0"/>
<evidence type="ECO:0000256" key="2">
    <source>
        <dbReference type="ARBA" id="ARBA00004236"/>
    </source>
</evidence>
<dbReference type="GO" id="GO:0071555">
    <property type="term" value="P:cell wall organization"/>
    <property type="evidence" value="ECO:0007669"/>
    <property type="project" value="UniProtKB-KW"/>
</dbReference>
<dbReference type="Pfam" id="PF00905">
    <property type="entry name" value="Transpeptidase"/>
    <property type="match status" value="1"/>
</dbReference>
<evidence type="ECO:0000259" key="16">
    <source>
        <dbReference type="Pfam" id="PF03717"/>
    </source>
</evidence>
<dbReference type="PANTHER" id="PTHR30627:SF2">
    <property type="entry name" value="PEPTIDOGLYCAN D,D-TRANSPEPTIDASE MRDA"/>
    <property type="match status" value="1"/>
</dbReference>
<accession>A0A160T6Z0</accession>
<dbReference type="OrthoDB" id="9770103at2"/>
<dbReference type="SUPFAM" id="SSF56601">
    <property type="entry name" value="beta-lactamase/transpeptidase-like"/>
    <property type="match status" value="1"/>
</dbReference>
<evidence type="ECO:0000256" key="7">
    <source>
        <dbReference type="ARBA" id="ARBA00022692"/>
    </source>
</evidence>
<keyword evidence="18" id="KW-1185">Reference proteome</keyword>
<dbReference type="SUPFAM" id="SSF56519">
    <property type="entry name" value="Penicillin binding protein dimerisation domain"/>
    <property type="match status" value="1"/>
</dbReference>
<proteinExistence type="inferred from homology"/>
<dbReference type="NCBIfam" id="TIGR03423">
    <property type="entry name" value="pbp2_mrdA"/>
    <property type="match status" value="1"/>
</dbReference>
<evidence type="ECO:0000256" key="9">
    <source>
        <dbReference type="ARBA" id="ARBA00022960"/>
    </source>
</evidence>
<feature type="domain" description="Penicillin-binding protein dimerisation" evidence="16">
    <location>
        <begin position="69"/>
        <end position="286"/>
    </location>
</feature>
<dbReference type="KEGG" id="pbf:CFX0092_A2722"/>
<evidence type="ECO:0000259" key="15">
    <source>
        <dbReference type="Pfam" id="PF00905"/>
    </source>
</evidence>
<evidence type="ECO:0000256" key="8">
    <source>
        <dbReference type="ARBA" id="ARBA00022801"/>
    </source>
</evidence>
<sequence length="832" mass="90906">MSSIGWKPPDERDPEIHQIPGVGGRLLFMRVIVVFVLSLLVYRVYWLQQTAGEDLGTRATDNQFAVLTTNAPRGVIVDRNGFPLANNKPSFNVTITPAFLPTEEGEIEAVFSRLAELTGVPITNTVAQQQLVASANPELVNTYSRLAEIYGANVEETLDQAGVVPQLADSIEGIVAENSFAPYVPAVITTGVPISMAYRIEQESIYMPGVRVIPQALREYPSGDYTAHIIGYMGPVPNQNWIDLLGYERDDRVGWAGLESSMEIELAGTRGERTIEKDWTGREVRQVGEEIPPEAGLNLHLTLDLRLQEIAYDIVRQYMVANSQEARRDEITGEQTLPEIEQAAVVAMNPKTGEVLAMVNLPTFDNNRFQTEVPVDYYLGLARNEYTPLVNHAISGTYPPGSTFKLVPASAALAEGVISPDRYILDPGTIEIPNRFAPNDPGRVQPFVCWNLAGHGLVNMRLAIKHSCDVYFYKVTGGFDQDGEFVEGLTVDRINLYGSQFGYGRVQGIELPLEATGNLPTRAWKRQSYGEPWSTGDDYNLGIGQGFMTATPMQQAQMASVIANGGFLYRPRIVHHMTDDDGNVVIVDGDSKIIARARPGRDGETILTDADGNPLVDPTINVQFDADGNYIFQPEVIDTLAVDRESIQVVQEGMRMVNQRLSEEDFGTGATYVDWTALEEAGIPTAGKTGTAEYCDNIAIDRGWCRFEDIAQRRILPTHAWYVAYAPYDDPEIAVAVFVFNGGEGSLWATPIACHVIAAYFGAGQYASLMGELTPEEAAAQPTMCAPTNPGLFSPILPQLSSTAPATPATPEPAFDGIVPVDPSTGIEESGE</sequence>
<keyword evidence="9" id="KW-0133">Cell shape</keyword>
<dbReference type="InterPro" id="IPR005311">
    <property type="entry name" value="PBP_dimer"/>
</dbReference>
<feature type="region of interest" description="Disordered" evidence="14">
    <location>
        <begin position="803"/>
        <end position="832"/>
    </location>
</feature>
<organism evidence="17 18">
    <name type="scientific">Candidatus Promineifilum breve</name>
    <dbReference type="NCBI Taxonomy" id="1806508"/>
    <lineage>
        <taxon>Bacteria</taxon>
        <taxon>Bacillati</taxon>
        <taxon>Chloroflexota</taxon>
        <taxon>Ardenticatenia</taxon>
        <taxon>Candidatus Promineifilales</taxon>
        <taxon>Candidatus Promineifilaceae</taxon>
        <taxon>Candidatus Promineifilum</taxon>
    </lineage>
</organism>
<dbReference type="InterPro" id="IPR036138">
    <property type="entry name" value="PBP_dimer_sf"/>
</dbReference>
<evidence type="ECO:0000256" key="14">
    <source>
        <dbReference type="SAM" id="MobiDB-lite"/>
    </source>
</evidence>
<keyword evidence="4" id="KW-1003">Cell membrane</keyword>
<evidence type="ECO:0000256" key="4">
    <source>
        <dbReference type="ARBA" id="ARBA00022475"/>
    </source>
</evidence>
<protein>
    <submittedName>
        <fullName evidence="17">Penicillin-binding protein 2</fullName>
    </submittedName>
</protein>